<accession>A0ABQ7M8E6</accession>
<evidence type="ECO:0000313" key="1">
    <source>
        <dbReference type="EMBL" id="KAG5395074.1"/>
    </source>
</evidence>
<reference evidence="1 2" key="1">
    <citation type="submission" date="2021-03" db="EMBL/GenBank/DDBJ databases">
        <authorList>
            <person name="King G.J."/>
            <person name="Bancroft I."/>
            <person name="Baten A."/>
            <person name="Bloomfield J."/>
            <person name="Borpatragohain P."/>
            <person name="He Z."/>
            <person name="Irish N."/>
            <person name="Irwin J."/>
            <person name="Liu K."/>
            <person name="Mauleon R.P."/>
            <person name="Moore J."/>
            <person name="Morris R."/>
            <person name="Ostergaard L."/>
            <person name="Wang B."/>
            <person name="Wells R."/>
        </authorList>
    </citation>
    <scope>NUCLEOTIDE SEQUENCE [LARGE SCALE GENOMIC DNA]</scope>
    <source>
        <strain evidence="1">R-o-18</strain>
        <tissue evidence="1">Leaf</tissue>
    </source>
</reference>
<keyword evidence="2" id="KW-1185">Reference proteome</keyword>
<comment type="caution">
    <text evidence="1">The sequence shown here is derived from an EMBL/GenBank/DDBJ whole genome shotgun (WGS) entry which is preliminary data.</text>
</comment>
<protein>
    <submittedName>
        <fullName evidence="1">Uncharacterized protein</fullName>
    </submittedName>
</protein>
<dbReference type="Proteomes" id="UP000823674">
    <property type="component" value="Chromosome A06"/>
</dbReference>
<organism evidence="1 2">
    <name type="scientific">Brassica rapa subsp. trilocularis</name>
    <dbReference type="NCBI Taxonomy" id="1813537"/>
    <lineage>
        <taxon>Eukaryota</taxon>
        <taxon>Viridiplantae</taxon>
        <taxon>Streptophyta</taxon>
        <taxon>Embryophyta</taxon>
        <taxon>Tracheophyta</taxon>
        <taxon>Spermatophyta</taxon>
        <taxon>Magnoliopsida</taxon>
        <taxon>eudicotyledons</taxon>
        <taxon>Gunneridae</taxon>
        <taxon>Pentapetalae</taxon>
        <taxon>rosids</taxon>
        <taxon>malvids</taxon>
        <taxon>Brassicales</taxon>
        <taxon>Brassicaceae</taxon>
        <taxon>Brassiceae</taxon>
        <taxon>Brassica</taxon>
    </lineage>
</organism>
<name>A0ABQ7M8E6_BRACM</name>
<proteinExistence type="predicted"/>
<gene>
    <name evidence="1" type="primary">A06g509650.1_BraROA</name>
    <name evidence="1" type="ORF">IGI04_025037</name>
</gene>
<sequence length="77" mass="8572">MDVKVETRTLEEVKEVFRNGDVDVTMLNDAVELINGRAETEKCQRSGALTHSVNALDISLKIDTELALEAGRRTKRA</sequence>
<evidence type="ECO:0000313" key="2">
    <source>
        <dbReference type="Proteomes" id="UP000823674"/>
    </source>
</evidence>
<dbReference type="EMBL" id="JADBGQ010000006">
    <property type="protein sequence ID" value="KAG5395074.1"/>
    <property type="molecule type" value="Genomic_DNA"/>
</dbReference>